<proteinExistence type="predicted"/>
<dbReference type="PANTHER" id="PTHR32039:SF9">
    <property type="entry name" value="MAGNESIUM-CHELATASE SUBUNIT CHLI-2, CHLOROPLASTIC"/>
    <property type="match status" value="1"/>
</dbReference>
<dbReference type="Proteomes" id="UP000199469">
    <property type="component" value="Unassembled WGS sequence"/>
</dbReference>
<protein>
    <submittedName>
        <fullName evidence="3">Outer membrane protein beta-barrel domain-containing protein</fullName>
    </submittedName>
</protein>
<evidence type="ECO:0000256" key="2">
    <source>
        <dbReference type="SAM" id="Phobius"/>
    </source>
</evidence>
<dbReference type="PANTHER" id="PTHR32039">
    <property type="entry name" value="MAGNESIUM-CHELATASE SUBUNIT CHLI"/>
    <property type="match status" value="1"/>
</dbReference>
<evidence type="ECO:0000256" key="1">
    <source>
        <dbReference type="SAM" id="MobiDB-lite"/>
    </source>
</evidence>
<dbReference type="RefSeq" id="WP_139176852.1">
    <property type="nucleotide sequence ID" value="NZ_FOIU01000002.1"/>
</dbReference>
<accession>A0A1I0RMU0</accession>
<name>A0A1I0RMU0_9FLAO</name>
<dbReference type="InterPro" id="IPR045006">
    <property type="entry name" value="CHLI-like"/>
</dbReference>
<gene>
    <name evidence="3" type="ORF">SAMN05421841_2947</name>
</gene>
<keyword evidence="4" id="KW-1185">Reference proteome</keyword>
<reference evidence="4" key="1">
    <citation type="submission" date="2016-10" db="EMBL/GenBank/DDBJ databases">
        <authorList>
            <person name="Varghese N."/>
            <person name="Submissions S."/>
        </authorList>
    </citation>
    <scope>NUCLEOTIDE SEQUENCE [LARGE SCALE GENOMIC DNA]</scope>
    <source>
        <strain evidence="4">DSM 17724</strain>
    </source>
</reference>
<feature type="compositionally biased region" description="Polar residues" evidence="1">
    <location>
        <begin position="171"/>
        <end position="195"/>
    </location>
</feature>
<evidence type="ECO:0000313" key="4">
    <source>
        <dbReference type="Proteomes" id="UP000199469"/>
    </source>
</evidence>
<organism evidence="3 4">
    <name type="scientific">Chryseobacterium wanjuense</name>
    <dbReference type="NCBI Taxonomy" id="356305"/>
    <lineage>
        <taxon>Bacteria</taxon>
        <taxon>Pseudomonadati</taxon>
        <taxon>Bacteroidota</taxon>
        <taxon>Flavobacteriia</taxon>
        <taxon>Flavobacteriales</taxon>
        <taxon>Weeksellaceae</taxon>
        <taxon>Chryseobacterium group</taxon>
        <taxon>Chryseobacterium</taxon>
    </lineage>
</organism>
<sequence length="469" mass="52267">MSNDWLNDLRRKMEDHTEEVPDGLWEDIKNELFEENDAKGVVGFNDLKAREKAVSKTNYKTFFYRAGGIAAAVAMFFVADKLIDFNGKKATSQDPTYSSDQIKANIDETISYHQKISNEKEKQAVENAVKERNELIAANSNIINVLKENVFNNILNKTKNAALDLWNNKTSENQSKNQSENILSKSNENLAQGQNKDAIEGEKTNGEEVEKYELLTKEEKEWKEKFEETKKLKLTNKSKKSWMVGILSGNASSNSTEQFPGYATLNGTTLSLPDVWGLEYGDDPLMAILIANQDKKVDAKIKHKTPITFGASVYHGLGKKWGIATGINYTKLSAELTTGTSSNFITSEQNIHYVGVPVQVNYNVIQKGAFTGYVTGGGLVEKAVSGDIKTKYIVDGVLKEETKEEISEKPVQVSVNSAVGLQLKVIKNIGIYAEPGVSYHFNDNSSLNTVYKEKPLNFNLKFGIRVLLD</sequence>
<dbReference type="EMBL" id="FOIU01000002">
    <property type="protein sequence ID" value="SEW42386.1"/>
    <property type="molecule type" value="Genomic_DNA"/>
</dbReference>
<keyword evidence="2" id="KW-0472">Membrane</keyword>
<dbReference type="OrthoDB" id="1150526at2"/>
<dbReference type="GO" id="GO:0015995">
    <property type="term" value="P:chlorophyll biosynthetic process"/>
    <property type="evidence" value="ECO:0007669"/>
    <property type="project" value="TreeGrafter"/>
</dbReference>
<dbReference type="STRING" id="356305.SAMN05421841_2947"/>
<dbReference type="SUPFAM" id="SSF56925">
    <property type="entry name" value="OMPA-like"/>
    <property type="match status" value="1"/>
</dbReference>
<keyword evidence="2" id="KW-0812">Transmembrane</keyword>
<dbReference type="AlphaFoldDB" id="A0A1I0RMU0"/>
<keyword evidence="2" id="KW-1133">Transmembrane helix</keyword>
<feature type="region of interest" description="Disordered" evidence="1">
    <location>
        <begin position="171"/>
        <end position="205"/>
    </location>
</feature>
<evidence type="ECO:0000313" key="3">
    <source>
        <dbReference type="EMBL" id="SEW42386.1"/>
    </source>
</evidence>
<feature type="transmembrane region" description="Helical" evidence="2">
    <location>
        <begin position="62"/>
        <end position="79"/>
    </location>
</feature>
<dbReference type="InterPro" id="IPR011250">
    <property type="entry name" value="OMP/PagP_B-barrel"/>
</dbReference>